<feature type="transmembrane region" description="Helical" evidence="6">
    <location>
        <begin position="59"/>
        <end position="77"/>
    </location>
</feature>
<dbReference type="OrthoDB" id="1524053at2"/>
<evidence type="ECO:0000256" key="2">
    <source>
        <dbReference type="ARBA" id="ARBA00007362"/>
    </source>
</evidence>
<dbReference type="KEGG" id="smur:BWP33_03960"/>
<dbReference type="InterPro" id="IPR037185">
    <property type="entry name" value="EmrE-like"/>
</dbReference>
<comment type="similarity">
    <text evidence="2">Belongs to the EamA transporter family.</text>
</comment>
<feature type="transmembrane region" description="Helical" evidence="6">
    <location>
        <begin position="28"/>
        <end position="47"/>
    </location>
</feature>
<dbReference type="GO" id="GO:0016020">
    <property type="term" value="C:membrane"/>
    <property type="evidence" value="ECO:0007669"/>
    <property type="project" value="UniProtKB-SubCell"/>
</dbReference>
<feature type="transmembrane region" description="Helical" evidence="6">
    <location>
        <begin position="267"/>
        <end position="289"/>
    </location>
</feature>
<dbReference type="SUPFAM" id="SSF103481">
    <property type="entry name" value="Multidrug resistance efflux transporter EmrE"/>
    <property type="match status" value="2"/>
</dbReference>
<keyword evidence="5 6" id="KW-0472">Membrane</keyword>
<evidence type="ECO:0000256" key="3">
    <source>
        <dbReference type="ARBA" id="ARBA00022692"/>
    </source>
</evidence>
<dbReference type="InterPro" id="IPR050638">
    <property type="entry name" value="AA-Vitamin_Transporters"/>
</dbReference>
<name>V9H7F5_9NEIS</name>
<evidence type="ECO:0000256" key="4">
    <source>
        <dbReference type="ARBA" id="ARBA00022989"/>
    </source>
</evidence>
<feature type="transmembrane region" description="Helical" evidence="6">
    <location>
        <begin position="151"/>
        <end position="171"/>
    </location>
</feature>
<comment type="subcellular location">
    <subcellularLocation>
        <location evidence="1">Membrane</location>
        <topology evidence="1">Multi-pass membrane protein</topology>
    </subcellularLocation>
</comment>
<dbReference type="EMBL" id="ADCY02000027">
    <property type="protein sequence ID" value="EFG29975.2"/>
    <property type="molecule type" value="Genomic_DNA"/>
</dbReference>
<evidence type="ECO:0000313" key="7">
    <source>
        <dbReference type="EMBL" id="EFG29975.2"/>
    </source>
</evidence>
<evidence type="ECO:0000256" key="5">
    <source>
        <dbReference type="ARBA" id="ARBA00023136"/>
    </source>
</evidence>
<dbReference type="Proteomes" id="UP000017813">
    <property type="component" value="Unassembled WGS sequence"/>
</dbReference>
<evidence type="ECO:0008006" key="9">
    <source>
        <dbReference type="Google" id="ProtNLM"/>
    </source>
</evidence>
<keyword evidence="4 6" id="KW-1133">Transmembrane helix</keyword>
<organism evidence="7 8">
    <name type="scientific">Simonsiella muelleri ATCC 29453</name>
    <dbReference type="NCBI Taxonomy" id="641147"/>
    <lineage>
        <taxon>Bacteria</taxon>
        <taxon>Pseudomonadati</taxon>
        <taxon>Pseudomonadota</taxon>
        <taxon>Betaproteobacteria</taxon>
        <taxon>Neisseriales</taxon>
        <taxon>Neisseriaceae</taxon>
        <taxon>Simonsiella</taxon>
    </lineage>
</organism>
<reference evidence="7 8" key="2">
    <citation type="submission" date="2011-10" db="EMBL/GenBank/DDBJ databases">
        <title>The Genome Sequence of Simonsiella muelleri ATCC 29453.</title>
        <authorList>
            <consortium name="The Broad Institute Genome Sequencing Platform"/>
            <consortium name="The Broad Institute Genome Sequencing Center for Infectious Disease"/>
            <person name="Earl A."/>
            <person name="Ward D."/>
            <person name="Feldgarden M."/>
            <person name="Gevers D."/>
            <person name="Izard J."/>
            <person name="Baranova O.V."/>
            <person name="Blanton J.M."/>
            <person name="Tanner A.C."/>
            <person name="Dewhirst F."/>
            <person name="Young S.K."/>
            <person name="Zeng Q."/>
            <person name="Gargeya S."/>
            <person name="Fitzgerald M."/>
            <person name="Haas B."/>
            <person name="Abouelleil A."/>
            <person name="Alvarado L."/>
            <person name="Arachchi H.M."/>
            <person name="Berlin A."/>
            <person name="Brown A."/>
            <person name="Chapman S.B."/>
            <person name="Chen Z."/>
            <person name="Dunbar C."/>
            <person name="Freedman E."/>
            <person name="Gearin G."/>
            <person name="Goldberg J."/>
            <person name="Griggs A."/>
            <person name="Gujja S."/>
            <person name="Heiman D."/>
            <person name="Howarth C."/>
            <person name="Larson L."/>
            <person name="Lui A."/>
            <person name="MacDonald P.J.P."/>
            <person name="Montmayeur A."/>
            <person name="Murphy C."/>
            <person name="Neiman D."/>
            <person name="Pearson M."/>
            <person name="Priest M."/>
            <person name="Roberts A."/>
            <person name="Saif S."/>
            <person name="Shea T."/>
            <person name="Shenoy N."/>
            <person name="Sisk P."/>
            <person name="Stolte C."/>
            <person name="Sykes S."/>
            <person name="Wortman J."/>
            <person name="Nusbaum C."/>
            <person name="Birren B."/>
        </authorList>
    </citation>
    <scope>NUCLEOTIDE SEQUENCE [LARGE SCALE GENOMIC DNA]</scope>
    <source>
        <strain evidence="7 8">ATCC 29453</strain>
    </source>
</reference>
<evidence type="ECO:0000256" key="1">
    <source>
        <dbReference type="ARBA" id="ARBA00004141"/>
    </source>
</evidence>
<comment type="caution">
    <text evidence="7">The sequence shown here is derived from an EMBL/GenBank/DDBJ whole genome shotgun (WGS) entry which is preliminary data.</text>
</comment>
<dbReference type="RefSeq" id="WP_002641853.1">
    <property type="nucleotide sequence ID" value="NZ_CP019448.1"/>
</dbReference>
<reference evidence="7 8" key="1">
    <citation type="submission" date="2010-03" db="EMBL/GenBank/DDBJ databases">
        <authorList>
            <consortium name="The Broad Institute Genome Sequencing Platform"/>
            <person name="Ward D."/>
            <person name="Earl A."/>
            <person name="Feldgarden M."/>
            <person name="Gevers D."/>
            <person name="Young S."/>
            <person name="Zeng Q."/>
            <person name="Koehrsen M."/>
            <person name="Alvarado L."/>
            <person name="Berlin A.M."/>
            <person name="Borenstein D."/>
            <person name="Chapman S.B."/>
            <person name="Chen Z."/>
            <person name="Engels R."/>
            <person name="Freedman E."/>
            <person name="Gellesch M."/>
            <person name="Goldberg J."/>
            <person name="Griggs A."/>
            <person name="Gujja S."/>
            <person name="Heilman E.R."/>
            <person name="Heiman D.I."/>
            <person name="Hepburn T.A."/>
            <person name="Howarth C."/>
            <person name="Jen D."/>
            <person name="Larson L."/>
            <person name="Mehta T."/>
            <person name="Park D."/>
            <person name="Pearson M."/>
            <person name="Richards J."/>
            <person name="Roberts A."/>
            <person name="Saif S."/>
            <person name="Shea T.D."/>
            <person name="Shenoy N."/>
            <person name="Sisk P."/>
            <person name="Stolte C."/>
            <person name="Sykes S.N."/>
            <person name="Walk T."/>
            <person name="White J."/>
            <person name="Yandava C."/>
            <person name="Izard J."/>
            <person name="Baranova O.V."/>
            <person name="Blanton J.M."/>
            <person name="Tanner A.C."/>
            <person name="Dewhirst F."/>
            <person name="Haas B."/>
            <person name="Nusbaum C."/>
            <person name="Birren B."/>
        </authorList>
    </citation>
    <scope>NUCLEOTIDE SEQUENCE [LARGE SCALE GENOMIC DNA]</scope>
    <source>
        <strain evidence="7 8">ATCC 29453</strain>
    </source>
</reference>
<feature type="transmembrane region" description="Helical" evidence="6">
    <location>
        <begin position="209"/>
        <end position="228"/>
    </location>
</feature>
<keyword evidence="3 6" id="KW-0812">Transmembrane</keyword>
<keyword evidence="8" id="KW-1185">Reference proteome</keyword>
<sequence>MLFLVLSIVCSVSVSVLMKLARKHQIDVSQAVAVNYWVAIAWTLLVLRPKFDNQLLVDHMGIFGVLGVLMPVGFLVLGRAVAEAGIVKTDAAQRLSLFLPVLAAFTIFGEVIKLQNILGLILAFSALACLLYKPNRQPEKPTHQWNSHTMWILLWVWLTYGTVDILFKQLAKMGAKTVSINLLITFSIAAIIMFIYLLMKKTRWDKISLLSGLLLGSLNFGNIIFYIYAHMAFQENPTTVFAGMNMGVIALGTLVGAWYFKEKISRLNAVGIGLALMAVLMLSYGNLLFL</sequence>
<dbReference type="eggNOG" id="COG0697">
    <property type="taxonomic scope" value="Bacteria"/>
</dbReference>
<dbReference type="PANTHER" id="PTHR32322">
    <property type="entry name" value="INNER MEMBRANE TRANSPORTER"/>
    <property type="match status" value="1"/>
</dbReference>
<feature type="transmembrane region" description="Helical" evidence="6">
    <location>
        <begin position="177"/>
        <end position="197"/>
    </location>
</feature>
<evidence type="ECO:0000313" key="8">
    <source>
        <dbReference type="Proteomes" id="UP000017813"/>
    </source>
</evidence>
<dbReference type="PANTHER" id="PTHR32322:SF2">
    <property type="entry name" value="EAMA DOMAIN-CONTAINING PROTEIN"/>
    <property type="match status" value="1"/>
</dbReference>
<protein>
    <recommendedName>
        <fullName evidence="9">EamA domain-containing protein</fullName>
    </recommendedName>
</protein>
<accession>V9H7F5</accession>
<feature type="transmembrane region" description="Helical" evidence="6">
    <location>
        <begin position="97"/>
        <end position="130"/>
    </location>
</feature>
<feature type="transmembrane region" description="Helical" evidence="6">
    <location>
        <begin position="240"/>
        <end position="260"/>
    </location>
</feature>
<evidence type="ECO:0000256" key="6">
    <source>
        <dbReference type="SAM" id="Phobius"/>
    </source>
</evidence>
<dbReference type="HOGENOM" id="CLU_062241_0_0_4"/>
<proteinExistence type="inferred from homology"/>
<gene>
    <name evidence="7" type="ORF">HMPREF9021_02173</name>
</gene>
<dbReference type="STRING" id="641147.HMPREF9021_02173"/>
<dbReference type="AlphaFoldDB" id="V9H7F5"/>